<dbReference type="Pfam" id="PF01565">
    <property type="entry name" value="FAD_binding_4"/>
    <property type="match status" value="1"/>
</dbReference>
<dbReference type="AlphaFoldDB" id="A0A1H1NXR1"/>
<dbReference type="UniPathway" id="UPA00219"/>
<evidence type="ECO:0000256" key="7">
    <source>
        <dbReference type="ARBA" id="ARBA00015188"/>
    </source>
</evidence>
<evidence type="ECO:0000256" key="15">
    <source>
        <dbReference type="ARBA" id="ARBA00023002"/>
    </source>
</evidence>
<evidence type="ECO:0000256" key="6">
    <source>
        <dbReference type="ARBA" id="ARBA00012518"/>
    </source>
</evidence>
<comment type="similarity">
    <text evidence="5 20">Belongs to the MurB family.</text>
</comment>
<keyword evidence="8 20" id="KW-0963">Cytoplasm</keyword>
<evidence type="ECO:0000256" key="3">
    <source>
        <dbReference type="ARBA" id="ARBA00004496"/>
    </source>
</evidence>
<evidence type="ECO:0000256" key="2">
    <source>
        <dbReference type="ARBA" id="ARBA00003921"/>
    </source>
</evidence>
<dbReference type="InterPro" id="IPR003170">
    <property type="entry name" value="MurB"/>
</dbReference>
<gene>
    <name evidence="20" type="primary">murB</name>
    <name evidence="22" type="ORF">SAMN05216271_1014</name>
</gene>
<dbReference type="GO" id="GO:0005829">
    <property type="term" value="C:cytosol"/>
    <property type="evidence" value="ECO:0007669"/>
    <property type="project" value="TreeGrafter"/>
</dbReference>
<dbReference type="RefSeq" id="WP_092284435.1">
    <property type="nucleotide sequence ID" value="NZ_LT629763.1"/>
</dbReference>
<dbReference type="EC" id="1.3.1.98" evidence="6 20"/>
<keyword evidence="15 20" id="KW-0560">Oxidoreductase</keyword>
<keyword evidence="11 20" id="KW-0274">FAD</keyword>
<dbReference type="PANTHER" id="PTHR21071">
    <property type="entry name" value="UDP-N-ACETYLENOLPYRUVOYLGLUCOSAMINE REDUCTASE"/>
    <property type="match status" value="1"/>
</dbReference>
<keyword evidence="13 20" id="KW-0133">Cell shape</keyword>
<dbReference type="InterPro" id="IPR011601">
    <property type="entry name" value="MurB_C"/>
</dbReference>
<keyword evidence="16 20" id="KW-0131">Cell cycle</keyword>
<dbReference type="GO" id="GO:0071949">
    <property type="term" value="F:FAD binding"/>
    <property type="evidence" value="ECO:0007669"/>
    <property type="project" value="InterPro"/>
</dbReference>
<dbReference type="PANTHER" id="PTHR21071:SF4">
    <property type="entry name" value="UDP-N-ACETYLENOLPYRUVOYLGLUCOSAMINE REDUCTASE"/>
    <property type="match status" value="1"/>
</dbReference>
<dbReference type="NCBIfam" id="TIGR00179">
    <property type="entry name" value="murB"/>
    <property type="match status" value="1"/>
</dbReference>
<evidence type="ECO:0000256" key="11">
    <source>
        <dbReference type="ARBA" id="ARBA00022827"/>
    </source>
</evidence>
<dbReference type="Pfam" id="PF02873">
    <property type="entry name" value="MurB_C"/>
    <property type="match status" value="1"/>
</dbReference>
<evidence type="ECO:0000256" key="19">
    <source>
        <dbReference type="ARBA" id="ARBA00048914"/>
    </source>
</evidence>
<dbReference type="InterPro" id="IPR006094">
    <property type="entry name" value="Oxid_FAD_bind_N"/>
</dbReference>
<evidence type="ECO:0000256" key="5">
    <source>
        <dbReference type="ARBA" id="ARBA00010485"/>
    </source>
</evidence>
<dbReference type="GO" id="GO:0071555">
    <property type="term" value="P:cell wall organization"/>
    <property type="evidence" value="ECO:0007669"/>
    <property type="project" value="UniProtKB-KW"/>
</dbReference>
<dbReference type="InterPro" id="IPR036318">
    <property type="entry name" value="FAD-bd_PCMH-like_sf"/>
</dbReference>
<dbReference type="SUPFAM" id="SSF56194">
    <property type="entry name" value="Uridine diphospho-N-Acetylenolpyruvylglucosamine reductase, MurB, C-terminal domain"/>
    <property type="match status" value="1"/>
</dbReference>
<evidence type="ECO:0000256" key="14">
    <source>
        <dbReference type="ARBA" id="ARBA00022984"/>
    </source>
</evidence>
<dbReference type="Proteomes" id="UP000243413">
    <property type="component" value="Chromosome I"/>
</dbReference>
<evidence type="ECO:0000256" key="8">
    <source>
        <dbReference type="ARBA" id="ARBA00022490"/>
    </source>
</evidence>
<evidence type="ECO:0000256" key="13">
    <source>
        <dbReference type="ARBA" id="ARBA00022960"/>
    </source>
</evidence>
<dbReference type="Gene3D" id="3.90.78.10">
    <property type="entry name" value="UDP-N-acetylenolpyruvoylglucosamine reductase, C-terminal domain"/>
    <property type="match status" value="1"/>
</dbReference>
<keyword evidence="14 20" id="KW-0573">Peptidoglycan synthesis</keyword>
<evidence type="ECO:0000256" key="20">
    <source>
        <dbReference type="HAMAP-Rule" id="MF_00037"/>
    </source>
</evidence>
<accession>A0A1H1NXR1</accession>
<dbReference type="NCBIfam" id="NF010478">
    <property type="entry name" value="PRK13903.1"/>
    <property type="match status" value="1"/>
</dbReference>
<reference evidence="23" key="1">
    <citation type="submission" date="2016-10" db="EMBL/GenBank/DDBJ databases">
        <authorList>
            <person name="Varghese N."/>
            <person name="Submissions S."/>
        </authorList>
    </citation>
    <scope>NUCLEOTIDE SEQUENCE [LARGE SCALE GENOMIC DNA]</scope>
    <source>
        <strain evidence="23">JCM 14963</strain>
    </source>
</reference>
<evidence type="ECO:0000259" key="21">
    <source>
        <dbReference type="PROSITE" id="PS51387"/>
    </source>
</evidence>
<dbReference type="GO" id="GO:0008762">
    <property type="term" value="F:UDP-N-acetylmuramate dehydrogenase activity"/>
    <property type="evidence" value="ECO:0007669"/>
    <property type="project" value="UniProtKB-UniRule"/>
</dbReference>
<organism evidence="22 23">
    <name type="scientific">Halopseudomonas sabulinigri</name>
    <dbReference type="NCBI Taxonomy" id="472181"/>
    <lineage>
        <taxon>Bacteria</taxon>
        <taxon>Pseudomonadati</taxon>
        <taxon>Pseudomonadota</taxon>
        <taxon>Gammaproteobacteria</taxon>
        <taxon>Pseudomonadales</taxon>
        <taxon>Pseudomonadaceae</taxon>
        <taxon>Halopseudomonas</taxon>
    </lineage>
</organism>
<feature type="domain" description="FAD-binding PCMH-type" evidence="21">
    <location>
        <begin position="18"/>
        <end position="188"/>
    </location>
</feature>
<feature type="active site" evidence="20">
    <location>
        <position position="334"/>
    </location>
</feature>
<sequence length="345" mass="37561">MSKLRSQVDLRPFNTLALSERAERLLCVESDSEMVAALAQAQRSGWPVTLIGGGSNLVLAGPVPGLVLLMRTRGRRVMSRSPESVVVEAAAGENWHDFVRWSLDLGLSGLENLSLIPGTVGAAPVQNIGAYGVEVRDLFDSLDALDRRTGEVKCLQAADCRFDYRDSLFKHEAERYVILRVRFKLSPRPYINVGYAPLAAAWQQTGLQRPDSRVVSELVCAIRHSKLPDPARLPNAGSFFKNPLVPQAKADALLLRYPQMPHFPQPQGACKLAAGWLIDQAGWKGLRRGDVGVHAEQALVLVNYGQARGADILALAAEIAADVQRRFGVALEREPPLLGAVSSCS</sequence>
<protein>
    <recommendedName>
        <fullName evidence="7 20">UDP-N-acetylenolpyruvoylglucosamine reductase</fullName>
        <ecNumber evidence="6 20">1.3.1.98</ecNumber>
    </recommendedName>
    <alternativeName>
        <fullName evidence="18 20">UDP-N-acetylmuramate dehydrogenase</fullName>
    </alternativeName>
</protein>
<dbReference type="SUPFAM" id="SSF56176">
    <property type="entry name" value="FAD-binding/transporter-associated domain-like"/>
    <property type="match status" value="1"/>
</dbReference>
<evidence type="ECO:0000256" key="16">
    <source>
        <dbReference type="ARBA" id="ARBA00023306"/>
    </source>
</evidence>
<dbReference type="Gene3D" id="3.30.465.10">
    <property type="match status" value="1"/>
</dbReference>
<evidence type="ECO:0000256" key="1">
    <source>
        <dbReference type="ARBA" id="ARBA00001974"/>
    </source>
</evidence>
<dbReference type="InterPro" id="IPR036635">
    <property type="entry name" value="MurB_C_sf"/>
</dbReference>
<dbReference type="PROSITE" id="PS51387">
    <property type="entry name" value="FAD_PCMH"/>
    <property type="match status" value="1"/>
</dbReference>
<comment type="catalytic activity">
    <reaction evidence="19 20">
        <text>UDP-N-acetyl-alpha-D-muramate + NADP(+) = UDP-N-acetyl-3-O-(1-carboxyvinyl)-alpha-D-glucosamine + NADPH + H(+)</text>
        <dbReference type="Rhea" id="RHEA:12248"/>
        <dbReference type="ChEBI" id="CHEBI:15378"/>
        <dbReference type="ChEBI" id="CHEBI:57783"/>
        <dbReference type="ChEBI" id="CHEBI:58349"/>
        <dbReference type="ChEBI" id="CHEBI:68483"/>
        <dbReference type="ChEBI" id="CHEBI:70757"/>
        <dbReference type="EC" id="1.3.1.98"/>
    </reaction>
</comment>
<evidence type="ECO:0000313" key="22">
    <source>
        <dbReference type="EMBL" id="SDS03768.1"/>
    </source>
</evidence>
<keyword evidence="17 20" id="KW-0961">Cell wall biogenesis/degradation</keyword>
<comment type="cofactor">
    <cofactor evidence="1 20">
        <name>FAD</name>
        <dbReference type="ChEBI" id="CHEBI:57692"/>
    </cofactor>
</comment>
<proteinExistence type="inferred from homology"/>
<comment type="pathway">
    <text evidence="4 20">Cell wall biogenesis; peptidoglycan biosynthesis.</text>
</comment>
<evidence type="ECO:0000256" key="18">
    <source>
        <dbReference type="ARBA" id="ARBA00031026"/>
    </source>
</evidence>
<dbReference type="NCBIfam" id="NF000755">
    <property type="entry name" value="PRK00046.1"/>
    <property type="match status" value="1"/>
</dbReference>
<feature type="active site" description="Proton donor" evidence="20">
    <location>
        <position position="238"/>
    </location>
</feature>
<evidence type="ECO:0000256" key="10">
    <source>
        <dbReference type="ARBA" id="ARBA00022630"/>
    </source>
</evidence>
<dbReference type="InterPro" id="IPR016166">
    <property type="entry name" value="FAD-bd_PCMH"/>
</dbReference>
<dbReference type="InterPro" id="IPR016169">
    <property type="entry name" value="FAD-bd_PCMH_sub2"/>
</dbReference>
<keyword evidence="9 20" id="KW-0132">Cell division</keyword>
<dbReference type="GO" id="GO:0051301">
    <property type="term" value="P:cell division"/>
    <property type="evidence" value="ECO:0007669"/>
    <property type="project" value="UniProtKB-KW"/>
</dbReference>
<dbReference type="GO" id="GO:0009252">
    <property type="term" value="P:peptidoglycan biosynthetic process"/>
    <property type="evidence" value="ECO:0007669"/>
    <property type="project" value="UniProtKB-UniRule"/>
</dbReference>
<dbReference type="GO" id="GO:0008360">
    <property type="term" value="P:regulation of cell shape"/>
    <property type="evidence" value="ECO:0007669"/>
    <property type="project" value="UniProtKB-KW"/>
</dbReference>
<dbReference type="HAMAP" id="MF_00037">
    <property type="entry name" value="MurB"/>
    <property type="match status" value="1"/>
</dbReference>
<keyword evidence="12 20" id="KW-0521">NADP</keyword>
<keyword evidence="10 20" id="KW-0285">Flavoprotein</keyword>
<evidence type="ECO:0000256" key="4">
    <source>
        <dbReference type="ARBA" id="ARBA00004752"/>
    </source>
</evidence>
<dbReference type="EMBL" id="LT629763">
    <property type="protein sequence ID" value="SDS03768.1"/>
    <property type="molecule type" value="Genomic_DNA"/>
</dbReference>
<dbReference type="STRING" id="472181.SAMN05216271_1014"/>
<evidence type="ECO:0000313" key="23">
    <source>
        <dbReference type="Proteomes" id="UP000243413"/>
    </source>
</evidence>
<evidence type="ECO:0000256" key="17">
    <source>
        <dbReference type="ARBA" id="ARBA00023316"/>
    </source>
</evidence>
<feature type="active site" evidence="20">
    <location>
        <position position="165"/>
    </location>
</feature>
<evidence type="ECO:0000256" key="9">
    <source>
        <dbReference type="ARBA" id="ARBA00022618"/>
    </source>
</evidence>
<comment type="function">
    <text evidence="2 20">Cell wall formation.</text>
</comment>
<evidence type="ECO:0000256" key="12">
    <source>
        <dbReference type="ARBA" id="ARBA00022857"/>
    </source>
</evidence>
<dbReference type="Gene3D" id="3.30.43.10">
    <property type="entry name" value="Uridine Diphospho-n-acetylenolpyruvylglucosamine Reductase, domain 2"/>
    <property type="match status" value="1"/>
</dbReference>
<dbReference type="OrthoDB" id="9804753at2"/>
<name>A0A1H1NXR1_9GAMM</name>
<dbReference type="InterPro" id="IPR016167">
    <property type="entry name" value="FAD-bd_PCMH_sub1"/>
</dbReference>
<comment type="subcellular location">
    <subcellularLocation>
        <location evidence="3 20">Cytoplasm</location>
    </subcellularLocation>
</comment>